<proteinExistence type="predicted"/>
<keyword evidence="3" id="KW-1185">Reference proteome</keyword>
<dbReference type="AlphaFoldDB" id="A0A5B7GP26"/>
<feature type="region of interest" description="Disordered" evidence="1">
    <location>
        <begin position="373"/>
        <end position="392"/>
    </location>
</feature>
<protein>
    <submittedName>
        <fullName evidence="2">Uncharacterized protein</fullName>
    </submittedName>
</protein>
<dbReference type="Proteomes" id="UP000324222">
    <property type="component" value="Unassembled WGS sequence"/>
</dbReference>
<reference evidence="2 3" key="1">
    <citation type="submission" date="2019-05" db="EMBL/GenBank/DDBJ databases">
        <title>Another draft genome of Portunus trituberculatus and its Hox gene families provides insights of decapod evolution.</title>
        <authorList>
            <person name="Jeong J.-H."/>
            <person name="Song I."/>
            <person name="Kim S."/>
            <person name="Choi T."/>
            <person name="Kim D."/>
            <person name="Ryu S."/>
            <person name="Kim W."/>
        </authorList>
    </citation>
    <scope>NUCLEOTIDE SEQUENCE [LARGE SCALE GENOMIC DNA]</scope>
    <source>
        <tissue evidence="2">Muscle</tissue>
    </source>
</reference>
<evidence type="ECO:0000313" key="2">
    <source>
        <dbReference type="EMBL" id="MPC58738.1"/>
    </source>
</evidence>
<comment type="caution">
    <text evidence="2">The sequence shown here is derived from an EMBL/GenBank/DDBJ whole genome shotgun (WGS) entry which is preliminary data.</text>
</comment>
<dbReference type="EMBL" id="VSRR010015955">
    <property type="protein sequence ID" value="MPC58738.1"/>
    <property type="molecule type" value="Genomic_DNA"/>
</dbReference>
<evidence type="ECO:0000256" key="1">
    <source>
        <dbReference type="SAM" id="MobiDB-lite"/>
    </source>
</evidence>
<name>A0A5B7GP26_PORTR</name>
<accession>A0A5B7GP26</accession>
<organism evidence="2 3">
    <name type="scientific">Portunus trituberculatus</name>
    <name type="common">Swimming crab</name>
    <name type="synonym">Neptunus trituberculatus</name>
    <dbReference type="NCBI Taxonomy" id="210409"/>
    <lineage>
        <taxon>Eukaryota</taxon>
        <taxon>Metazoa</taxon>
        <taxon>Ecdysozoa</taxon>
        <taxon>Arthropoda</taxon>
        <taxon>Crustacea</taxon>
        <taxon>Multicrustacea</taxon>
        <taxon>Malacostraca</taxon>
        <taxon>Eumalacostraca</taxon>
        <taxon>Eucarida</taxon>
        <taxon>Decapoda</taxon>
        <taxon>Pleocyemata</taxon>
        <taxon>Brachyura</taxon>
        <taxon>Eubrachyura</taxon>
        <taxon>Portunoidea</taxon>
        <taxon>Portunidae</taxon>
        <taxon>Portuninae</taxon>
        <taxon>Portunus</taxon>
    </lineage>
</organism>
<gene>
    <name evidence="2" type="ORF">E2C01_052747</name>
</gene>
<evidence type="ECO:0000313" key="3">
    <source>
        <dbReference type="Proteomes" id="UP000324222"/>
    </source>
</evidence>
<feature type="region of interest" description="Disordered" evidence="1">
    <location>
        <begin position="231"/>
        <end position="294"/>
    </location>
</feature>
<sequence>MPGGHHMDPGKSVPSSFPIFQEDSVKAGRPTAVPGGSGMGQCLSAPMPVGHPFSTDQSYKDEEEDVAPNQVVNEELGGLWLVGNPAVSVSFCLLAQVEKVCGSMANIASWIDQVLATWAGTASTMEQDVLEFLSALAKVNKDIFRPAEELRCRLLMLWRQAVVDSLPHTFSDREKCQLLSSPFFDVLFDPAVMARVQEDEHLAAQQRALSSVVRGLASSFRGSASGSQWSKIKVQTRRGSFRSSSSSAPVPKPSATGGSFRAMSSRSGREDRAPTVSLEVTSGSSGFPGEAGPRWPSTLSVPSVVPEKSLEGTIGSSLVEVLGTVVSLMSDNSTVVAYLRNLEGTRSESVSGLAGDILKCLFATSFTNRQGLFTRGDSPASPPNERLFTEGC</sequence>